<reference evidence="2 3" key="1">
    <citation type="journal article" date="2013" name="PLoS ONE">
        <title>Bacterial endosymbiosis in a chordate host: long-term co-evolution and conservation of secondary metabolism.</title>
        <authorList>
            <person name="Kwan J.C."/>
            <person name="Schmidt E.W."/>
        </authorList>
    </citation>
    <scope>NUCLEOTIDE SEQUENCE [LARGE SCALE GENOMIC DNA]</scope>
    <source>
        <strain evidence="3">L6</strain>
    </source>
</reference>
<name>W2V0H7_9RICK</name>
<feature type="transmembrane region" description="Helical" evidence="1">
    <location>
        <begin position="31"/>
        <end position="49"/>
    </location>
</feature>
<proteinExistence type="predicted"/>
<keyword evidence="1" id="KW-0472">Membrane</keyword>
<evidence type="ECO:0000256" key="1">
    <source>
        <dbReference type="SAM" id="Phobius"/>
    </source>
</evidence>
<dbReference type="STRING" id="1401685.P857_901"/>
<keyword evidence="1" id="KW-0812">Transmembrane</keyword>
<dbReference type="EMBL" id="AXCJ01000001">
    <property type="protein sequence ID" value="ETO91729.1"/>
    <property type="molecule type" value="Genomic_DNA"/>
</dbReference>
<protein>
    <submittedName>
        <fullName evidence="2">Uncharacterized protein</fullName>
    </submittedName>
</protein>
<sequence>MKKGNALISSLFCSTTGTIKAYLLLVSLAEYVVFLVKSSLLLIFFGLTKRQDRIFHRNNMSFLKSFSARMASLLHNLIPALELMCAIAFVAISPIHPIFSIPIAFLSCVATCYILHCINIRRCDDIQLNPHYTGDALYESLSPDCLKITEFEYTGDNPISSYFVWNNYTKSKTHNMFLSDENHKISNITSILTRPMVLLLHLLNRFKYMFQYFHFPEHAPSDLDSEICPCASSQPLVESVSSVTELSTCCGETRL</sequence>
<dbReference type="AlphaFoldDB" id="W2V0H7"/>
<feature type="transmembrane region" description="Helical" evidence="1">
    <location>
        <begin position="70"/>
        <end position="92"/>
    </location>
</feature>
<dbReference type="Proteomes" id="UP000018951">
    <property type="component" value="Unassembled WGS sequence"/>
</dbReference>
<keyword evidence="3" id="KW-1185">Reference proteome</keyword>
<accession>W2V0H7</accession>
<keyword evidence="1" id="KW-1133">Transmembrane helix</keyword>
<evidence type="ECO:0000313" key="3">
    <source>
        <dbReference type="Proteomes" id="UP000018951"/>
    </source>
</evidence>
<organism evidence="2 3">
    <name type="scientific">Candidatus Xenolissoclinum pacificiensis L6</name>
    <dbReference type="NCBI Taxonomy" id="1401685"/>
    <lineage>
        <taxon>Bacteria</taxon>
        <taxon>Pseudomonadati</taxon>
        <taxon>Pseudomonadota</taxon>
        <taxon>Alphaproteobacteria</taxon>
        <taxon>Rickettsiales</taxon>
        <taxon>Anaplasmataceae</taxon>
        <taxon>Candidatus Xenolissoclinum</taxon>
    </lineage>
</organism>
<comment type="caution">
    <text evidence="2">The sequence shown here is derived from an EMBL/GenBank/DDBJ whole genome shotgun (WGS) entry which is preliminary data.</text>
</comment>
<feature type="transmembrane region" description="Helical" evidence="1">
    <location>
        <begin position="98"/>
        <end position="118"/>
    </location>
</feature>
<gene>
    <name evidence="2" type="ORF">P857_901</name>
</gene>
<evidence type="ECO:0000313" key="2">
    <source>
        <dbReference type="EMBL" id="ETO91729.1"/>
    </source>
</evidence>